<reference evidence="13 14" key="1">
    <citation type="journal article" date="2016" name="Fungal Biol.">
        <title>The genome of Xylona heveae provides a window into fungal endophytism.</title>
        <authorList>
            <person name="Gazis R."/>
            <person name="Kuo A."/>
            <person name="Riley R."/>
            <person name="LaButti K."/>
            <person name="Lipzen A."/>
            <person name="Lin J."/>
            <person name="Amirebrahimi M."/>
            <person name="Hesse C.N."/>
            <person name="Spatafora J.W."/>
            <person name="Henrissat B."/>
            <person name="Hainaut M."/>
            <person name="Grigoriev I.V."/>
            <person name="Hibbett D.S."/>
        </authorList>
    </citation>
    <scope>NUCLEOTIDE SEQUENCE [LARGE SCALE GENOMIC DNA]</scope>
    <source>
        <strain evidence="13 14">TC161</strain>
    </source>
</reference>
<dbReference type="InterPro" id="IPR006047">
    <property type="entry name" value="GH13_cat_dom"/>
</dbReference>
<dbReference type="GO" id="GO:0005975">
    <property type="term" value="P:carbohydrate metabolic process"/>
    <property type="evidence" value="ECO:0007669"/>
    <property type="project" value="InterPro"/>
</dbReference>
<dbReference type="PIRSF" id="PIRSF001024">
    <property type="entry name" value="Alph-amyl_fung"/>
    <property type="match status" value="1"/>
</dbReference>
<dbReference type="InParanoid" id="A0A165IYG7"/>
<evidence type="ECO:0000256" key="9">
    <source>
        <dbReference type="PIRSR" id="PIRSR001024-4"/>
    </source>
</evidence>
<dbReference type="Proteomes" id="UP000076632">
    <property type="component" value="Unassembled WGS sequence"/>
</dbReference>
<keyword evidence="6" id="KW-0119">Carbohydrate metabolism</keyword>
<keyword evidence="7" id="KW-0326">Glycosidase</keyword>
<sequence length="407" mass="44813">MVKMLSYPAWVASLLALPLYTLAASTDEWKSRTIYQALTDRIAGGVNACGDLGEYCGGTWSGLSSKLDYIQGMGFNAIWISPIVDNHPAGYHGYWTQDLNSINSNFGSQADLEDLVQNAHNRGMFVMIDTVVNDMGSPYSENSPSLLSQDSSYHQYCLTAPNDDNQTQVEDCWLANNLPDLVTTNSQIRSTFQTWVKGTMATYEIDGLRIDAANHVEMDYWTDFLSAAGNPYADPTTLGTFIDNHDNPRFLNQQPDTSLLKSALAYVVLGRGIPIIYYGTEQGFNGGANPANREDLWPTGYPTNGDIYQHISKLTYARNSLGGLPNNDHVHLYNTDTVYAWSRANGKLIVLTSNQGSSYSGSTCFNTNMPQGTNYQSVFDSNTYQVQSGGTICVSLYEGLPEALLQQ</sequence>
<dbReference type="OrthoDB" id="204980at2759"/>
<dbReference type="InterPro" id="IPR013780">
    <property type="entry name" value="Glyco_hydro_b"/>
</dbReference>
<dbReference type="SUPFAM" id="SSF51011">
    <property type="entry name" value="Glycosyl hydrolase domain"/>
    <property type="match status" value="1"/>
</dbReference>
<organism evidence="13 14">
    <name type="scientific">Xylona heveae (strain CBS 132557 / TC161)</name>
    <dbReference type="NCBI Taxonomy" id="1328760"/>
    <lineage>
        <taxon>Eukaryota</taxon>
        <taxon>Fungi</taxon>
        <taxon>Dikarya</taxon>
        <taxon>Ascomycota</taxon>
        <taxon>Pezizomycotina</taxon>
        <taxon>Xylonomycetes</taxon>
        <taxon>Xylonales</taxon>
        <taxon>Xylonaceae</taxon>
        <taxon>Xylona</taxon>
    </lineage>
</organism>
<feature type="chain" id="PRO_5007859656" evidence="11">
    <location>
        <begin position="24"/>
        <end position="407"/>
    </location>
</feature>
<gene>
    <name evidence="13" type="ORF">L228DRAFT_227467</name>
</gene>
<feature type="binding site" evidence="10">
    <location>
        <position position="293"/>
    </location>
    <ligand>
        <name>substrate</name>
    </ligand>
</feature>
<keyword evidence="11" id="KW-0732">Signal</keyword>
<name>A0A165IYG7_XYLHT</name>
<dbReference type="GO" id="GO:0005509">
    <property type="term" value="F:calcium ion binding"/>
    <property type="evidence" value="ECO:0007669"/>
    <property type="project" value="InterPro"/>
</dbReference>
<dbReference type="RefSeq" id="XP_018191106.1">
    <property type="nucleotide sequence ID" value="XM_018330452.1"/>
</dbReference>
<feature type="binding site" evidence="10">
    <location>
        <position position="209"/>
    </location>
    <ligand>
        <name>substrate</name>
    </ligand>
</feature>
<dbReference type="EMBL" id="KV407455">
    <property type="protein sequence ID" value="KZF25551.1"/>
    <property type="molecule type" value="Genomic_DNA"/>
</dbReference>
<feature type="disulfide bond" evidence="9">
    <location>
        <begin position="49"/>
        <end position="56"/>
    </location>
</feature>
<feature type="site" description="Transition state stabilizer" evidence="8">
    <location>
        <position position="246"/>
    </location>
</feature>
<evidence type="ECO:0000313" key="14">
    <source>
        <dbReference type="Proteomes" id="UP000076632"/>
    </source>
</evidence>
<feature type="binding site" evidence="10">
    <location>
        <position position="246"/>
    </location>
    <ligand>
        <name>substrate</name>
    </ligand>
</feature>
<evidence type="ECO:0000256" key="5">
    <source>
        <dbReference type="ARBA" id="ARBA00022837"/>
    </source>
</evidence>
<evidence type="ECO:0000256" key="7">
    <source>
        <dbReference type="ARBA" id="ARBA00023295"/>
    </source>
</evidence>
<evidence type="ECO:0000256" key="11">
    <source>
        <dbReference type="SAM" id="SignalP"/>
    </source>
</evidence>
<dbReference type="PANTHER" id="PTHR10357">
    <property type="entry name" value="ALPHA-AMYLASE FAMILY MEMBER"/>
    <property type="match status" value="1"/>
</dbReference>
<accession>A0A165IYG7</accession>
<dbReference type="GeneID" id="28895589"/>
<dbReference type="AlphaFoldDB" id="A0A165IYG7"/>
<dbReference type="STRING" id="1328760.A0A165IYG7"/>
<evidence type="ECO:0000256" key="4">
    <source>
        <dbReference type="ARBA" id="ARBA00022801"/>
    </source>
</evidence>
<evidence type="ECO:0000256" key="1">
    <source>
        <dbReference type="ARBA" id="ARBA00001913"/>
    </source>
</evidence>
<dbReference type="Pfam" id="PF00128">
    <property type="entry name" value="Alpha-amylase"/>
    <property type="match status" value="2"/>
</dbReference>
<dbReference type="GO" id="GO:0004556">
    <property type="term" value="F:alpha-amylase activity"/>
    <property type="evidence" value="ECO:0007669"/>
    <property type="project" value="InterPro"/>
</dbReference>
<dbReference type="Gene3D" id="3.20.20.80">
    <property type="entry name" value="Glycosidases"/>
    <property type="match status" value="2"/>
</dbReference>
<dbReference type="InterPro" id="IPR013777">
    <property type="entry name" value="A-amylase-like"/>
</dbReference>
<keyword evidence="4 13" id="KW-0378">Hydrolase</keyword>
<evidence type="ECO:0000256" key="6">
    <source>
        <dbReference type="ARBA" id="ARBA00023277"/>
    </source>
</evidence>
<evidence type="ECO:0000256" key="8">
    <source>
        <dbReference type="PIRSR" id="PIRSR001024-2"/>
    </source>
</evidence>
<evidence type="ECO:0000259" key="12">
    <source>
        <dbReference type="SMART" id="SM00642"/>
    </source>
</evidence>
<keyword evidence="14" id="KW-1185">Reference proteome</keyword>
<dbReference type="PANTHER" id="PTHR10357:SF212">
    <property type="entry name" value="ALPHA-AMYLASE"/>
    <property type="match status" value="1"/>
</dbReference>
<keyword evidence="3" id="KW-0479">Metal-binding</keyword>
<protein>
    <submittedName>
        <fullName evidence="13">Glycoside hydrolase family 13 protein</fullName>
    </submittedName>
</protein>
<evidence type="ECO:0000256" key="2">
    <source>
        <dbReference type="ARBA" id="ARBA00008061"/>
    </source>
</evidence>
<proteinExistence type="inferred from homology"/>
<feature type="disulfide bond" evidence="9">
    <location>
        <begin position="157"/>
        <end position="172"/>
    </location>
</feature>
<evidence type="ECO:0000256" key="3">
    <source>
        <dbReference type="ARBA" id="ARBA00022723"/>
    </source>
</evidence>
<feature type="domain" description="Glycosyl hydrolase family 13 catalytic" evidence="12">
    <location>
        <begin position="36"/>
        <end position="318"/>
    </location>
</feature>
<evidence type="ECO:0000313" key="13">
    <source>
        <dbReference type="EMBL" id="KZF25551.1"/>
    </source>
</evidence>
<comment type="similarity">
    <text evidence="2">Belongs to the glycosyl hydrolase 13 family.</text>
</comment>
<dbReference type="SUPFAM" id="SSF51445">
    <property type="entry name" value="(Trans)glycosidases"/>
    <property type="match status" value="1"/>
</dbReference>
<keyword evidence="5" id="KW-0106">Calcium</keyword>
<dbReference type="Gene3D" id="2.60.40.1180">
    <property type="entry name" value="Golgi alpha-mannosidase II"/>
    <property type="match status" value="1"/>
</dbReference>
<keyword evidence="9" id="KW-1015">Disulfide bond</keyword>
<feature type="binding site" evidence="10">
    <location>
        <position position="95"/>
    </location>
    <ligand>
        <name>substrate</name>
    </ligand>
</feature>
<evidence type="ECO:0000256" key="10">
    <source>
        <dbReference type="PIRSR" id="PIRSR001024-5"/>
    </source>
</evidence>
<dbReference type="SMART" id="SM00642">
    <property type="entry name" value="Aamy"/>
    <property type="match status" value="1"/>
</dbReference>
<dbReference type="InterPro" id="IPR017853">
    <property type="entry name" value="GH"/>
</dbReference>
<dbReference type="OMA" id="TERREYC"/>
<feature type="signal peptide" evidence="11">
    <location>
        <begin position="1"/>
        <end position="23"/>
    </location>
</feature>
<comment type="cofactor">
    <cofactor evidence="1">
        <name>Ca(2+)</name>
        <dbReference type="ChEBI" id="CHEBI:29108"/>
    </cofactor>
</comment>